<dbReference type="InterPro" id="IPR000209">
    <property type="entry name" value="Peptidase_S8/S53_dom"/>
</dbReference>
<evidence type="ECO:0000259" key="1">
    <source>
        <dbReference type="Pfam" id="PF00082"/>
    </source>
</evidence>
<dbReference type="RefSeq" id="WP_111148804.1">
    <property type="nucleotide sequence ID" value="NZ_QKRB01000055.1"/>
</dbReference>
<dbReference type="GO" id="GO:0004252">
    <property type="term" value="F:serine-type endopeptidase activity"/>
    <property type="evidence" value="ECO:0007669"/>
    <property type="project" value="InterPro"/>
</dbReference>
<dbReference type="OrthoDB" id="184152at2"/>
<gene>
    <name evidence="2" type="ORF">DNH61_21150</name>
</gene>
<accession>A0A2W1LG61</accession>
<dbReference type="GO" id="GO:0006508">
    <property type="term" value="P:proteolysis"/>
    <property type="evidence" value="ECO:0007669"/>
    <property type="project" value="InterPro"/>
</dbReference>
<comment type="caution">
    <text evidence="2">The sequence shown here is derived from an EMBL/GenBank/DDBJ whole genome shotgun (WGS) entry which is preliminary data.</text>
</comment>
<protein>
    <recommendedName>
        <fullName evidence="1">Peptidase S8/S53 domain-containing protein</fullName>
    </recommendedName>
</protein>
<dbReference type="Pfam" id="PF00082">
    <property type="entry name" value="Peptidase_S8"/>
    <property type="match status" value="1"/>
</dbReference>
<keyword evidence="3" id="KW-1185">Reference proteome</keyword>
<evidence type="ECO:0000313" key="3">
    <source>
        <dbReference type="Proteomes" id="UP000249522"/>
    </source>
</evidence>
<sequence>MCDVMILDSGIDRRFFNELTHSYEYDPDTHEVRETKHPQDLTGHGSACAHMIRRLATNVRLGSIKILDPNLTGDSKSLEAALELCLSLDVSILHMSFSFRSFHITSRLKELFQRISNQGKWVVASVENGSEMSYPAALPTVIGVNGTLMPESETIWVDQGKPIQVAADMTPVWTHQDFSVYSLFGGNSKAAAVVTGHLARLLLEQNQNQQIDPCCLLAQTAQRFSWLDEELQRSPNLEITQPVYGHTLPINVLNRIKDIVSCYCNTRTGDHHLLLSKNGLSQNQFPNFIRDIASVVGIPANDMQWTFRHFSSFSHFICHIERIYHHESKTYA</sequence>
<reference evidence="2 3" key="1">
    <citation type="submission" date="2018-06" db="EMBL/GenBank/DDBJ databases">
        <title>Paenibacillus imtechensis sp. nov.</title>
        <authorList>
            <person name="Pinnaka A.K."/>
            <person name="Singh H."/>
            <person name="Kaur M."/>
        </authorList>
    </citation>
    <scope>NUCLEOTIDE SEQUENCE [LARGE SCALE GENOMIC DNA]</scope>
    <source>
        <strain evidence="2 3">SMB1</strain>
    </source>
</reference>
<dbReference type="EMBL" id="QKRB01000055">
    <property type="protein sequence ID" value="PZD93995.1"/>
    <property type="molecule type" value="Genomic_DNA"/>
</dbReference>
<evidence type="ECO:0000313" key="2">
    <source>
        <dbReference type="EMBL" id="PZD93995.1"/>
    </source>
</evidence>
<dbReference type="Proteomes" id="UP000249522">
    <property type="component" value="Unassembled WGS sequence"/>
</dbReference>
<proteinExistence type="predicted"/>
<name>A0A2W1LG61_9BACL</name>
<dbReference type="Gene3D" id="3.40.50.200">
    <property type="entry name" value="Peptidase S8/S53 domain"/>
    <property type="match status" value="1"/>
</dbReference>
<feature type="domain" description="Peptidase S8/S53" evidence="1">
    <location>
        <begin position="5"/>
        <end position="206"/>
    </location>
</feature>
<dbReference type="InterPro" id="IPR036852">
    <property type="entry name" value="Peptidase_S8/S53_dom_sf"/>
</dbReference>
<dbReference type="AlphaFoldDB" id="A0A2W1LG61"/>
<dbReference type="SUPFAM" id="SSF52743">
    <property type="entry name" value="Subtilisin-like"/>
    <property type="match status" value="1"/>
</dbReference>
<organism evidence="2 3">
    <name type="scientific">Paenibacillus sambharensis</name>
    <dbReference type="NCBI Taxonomy" id="1803190"/>
    <lineage>
        <taxon>Bacteria</taxon>
        <taxon>Bacillati</taxon>
        <taxon>Bacillota</taxon>
        <taxon>Bacilli</taxon>
        <taxon>Bacillales</taxon>
        <taxon>Paenibacillaceae</taxon>
        <taxon>Paenibacillus</taxon>
    </lineage>
</organism>